<evidence type="ECO:0000256" key="1">
    <source>
        <dbReference type="SAM" id="MobiDB-lite"/>
    </source>
</evidence>
<accession>A0A8J9YM26</accession>
<evidence type="ECO:0000313" key="2">
    <source>
        <dbReference type="EMBL" id="CAH0731655.1"/>
    </source>
</evidence>
<sequence>MVDDAEFVKRRHLSRGRPRKYEPSGASAPQFMGAQSPPMMTSPHSYSEALKRNLQGMMEDCNLSYMSGDDHMMQSEEYPSSHEDYSRPPIMNGYGSSSSHEVKAEDLSAGDTQDIKPNLYALKNEMQASDYSNKGDYQNSTKESSSNRSSETSPYDDYRTDDRYRPSISHIKDEAENLSLNEQRSDK</sequence>
<feature type="compositionally biased region" description="Polar residues" evidence="1">
    <location>
        <begin position="178"/>
        <end position="187"/>
    </location>
</feature>
<reference evidence="2" key="1">
    <citation type="submission" date="2021-12" db="EMBL/GenBank/DDBJ databases">
        <authorList>
            <person name="Martin H S."/>
        </authorList>
    </citation>
    <scope>NUCLEOTIDE SEQUENCE</scope>
</reference>
<dbReference type="EMBL" id="OV170229">
    <property type="protein sequence ID" value="CAH0731655.1"/>
    <property type="molecule type" value="Genomic_DNA"/>
</dbReference>
<feature type="compositionally biased region" description="Low complexity" evidence="1">
    <location>
        <begin position="139"/>
        <end position="155"/>
    </location>
</feature>
<proteinExistence type="predicted"/>
<dbReference type="AlphaFoldDB" id="A0A8J9YM26"/>
<feature type="compositionally biased region" description="Basic and acidic residues" evidence="1">
    <location>
        <begin position="68"/>
        <end position="86"/>
    </location>
</feature>
<name>A0A8J9YM26_9NEOP</name>
<feature type="compositionally biased region" description="Polar residues" evidence="1">
    <location>
        <begin position="126"/>
        <end position="138"/>
    </location>
</feature>
<dbReference type="OrthoDB" id="5830876at2759"/>
<evidence type="ECO:0000313" key="3">
    <source>
        <dbReference type="Proteomes" id="UP000838878"/>
    </source>
</evidence>
<gene>
    <name evidence="2" type="ORF">BINO364_LOCUS16462</name>
</gene>
<feature type="region of interest" description="Disordered" evidence="1">
    <location>
        <begin position="1"/>
        <end position="45"/>
    </location>
</feature>
<keyword evidence="3" id="KW-1185">Reference proteome</keyword>
<feature type="compositionally biased region" description="Basic residues" evidence="1">
    <location>
        <begin position="9"/>
        <end position="18"/>
    </location>
</feature>
<feature type="compositionally biased region" description="Basic and acidic residues" evidence="1">
    <location>
        <begin position="156"/>
        <end position="175"/>
    </location>
</feature>
<feature type="region of interest" description="Disordered" evidence="1">
    <location>
        <begin position="65"/>
        <end position="187"/>
    </location>
</feature>
<protein>
    <submittedName>
        <fullName evidence="2">Uncharacterized protein</fullName>
    </submittedName>
</protein>
<feature type="non-terminal residue" evidence="2">
    <location>
        <position position="187"/>
    </location>
</feature>
<organism evidence="2 3">
    <name type="scientific">Brenthis ino</name>
    <name type="common">lesser marbled fritillary</name>
    <dbReference type="NCBI Taxonomy" id="405034"/>
    <lineage>
        <taxon>Eukaryota</taxon>
        <taxon>Metazoa</taxon>
        <taxon>Ecdysozoa</taxon>
        <taxon>Arthropoda</taxon>
        <taxon>Hexapoda</taxon>
        <taxon>Insecta</taxon>
        <taxon>Pterygota</taxon>
        <taxon>Neoptera</taxon>
        <taxon>Endopterygota</taxon>
        <taxon>Lepidoptera</taxon>
        <taxon>Glossata</taxon>
        <taxon>Ditrysia</taxon>
        <taxon>Papilionoidea</taxon>
        <taxon>Nymphalidae</taxon>
        <taxon>Heliconiinae</taxon>
        <taxon>Argynnini</taxon>
        <taxon>Brenthis</taxon>
    </lineage>
</organism>
<dbReference type="Proteomes" id="UP000838878">
    <property type="component" value="Chromosome 9"/>
</dbReference>